<dbReference type="PANTHER" id="PTHR30151">
    <property type="entry name" value="ALKANE SULFONATE ABC TRANSPORTER-RELATED, MEMBRANE SUBUNIT"/>
    <property type="match status" value="1"/>
</dbReference>
<sequence length="274" mass="30327">MPRFSTKLITPKAEIDRKLYFYTGIFSFIFVFLVWAAAAVIKNDASFIPTPAKVLSIGLNMLTRGELAEHAAYSIMRVAGGFLLASIIAVPLGILMGTLKIAEAFFEPIIGFIRYMPASAFIPLFILWFGLGESEKIAVIFFGTFFQQTLMVMDVTKNVPVDLIDVSYTLGASRKAVFRKVILPASLPGIVDTLRITFGWAWTYLVVAEIVGASEGLGYLIMQASRFLRTDKIFVGILVIGLLGIISDYLFKVLYRALFPYLRSQGGTSTNDKE</sequence>
<dbReference type="RefSeq" id="WP_153802033.1">
    <property type="nucleotide sequence ID" value="NZ_CP045798.1"/>
</dbReference>
<feature type="transmembrane region" description="Helical" evidence="7">
    <location>
        <begin position="71"/>
        <end position="97"/>
    </location>
</feature>
<comment type="similarity">
    <text evidence="7">Belongs to the binding-protein-dependent transport system permease family.</text>
</comment>
<accession>A0A7G6E7T1</accession>
<feature type="transmembrane region" description="Helical" evidence="7">
    <location>
        <begin position="202"/>
        <end position="221"/>
    </location>
</feature>
<dbReference type="KEGG" id="tfr:BR63_18800"/>
<evidence type="ECO:0000256" key="2">
    <source>
        <dbReference type="ARBA" id="ARBA00022448"/>
    </source>
</evidence>
<keyword evidence="10" id="KW-1185">Reference proteome</keyword>
<evidence type="ECO:0000256" key="4">
    <source>
        <dbReference type="ARBA" id="ARBA00022692"/>
    </source>
</evidence>
<dbReference type="InterPro" id="IPR035906">
    <property type="entry name" value="MetI-like_sf"/>
</dbReference>
<dbReference type="InterPro" id="IPR000515">
    <property type="entry name" value="MetI-like"/>
</dbReference>
<dbReference type="FunFam" id="1.10.3720.10:FF:000003">
    <property type="entry name" value="Aliphatic sulfonate ABC transporter permease"/>
    <property type="match status" value="1"/>
</dbReference>
<dbReference type="CDD" id="cd06261">
    <property type="entry name" value="TM_PBP2"/>
    <property type="match status" value="1"/>
</dbReference>
<keyword evidence="3" id="KW-1003">Cell membrane</keyword>
<evidence type="ECO:0000256" key="6">
    <source>
        <dbReference type="ARBA" id="ARBA00023136"/>
    </source>
</evidence>
<feature type="domain" description="ABC transmembrane type-1" evidence="8">
    <location>
        <begin position="71"/>
        <end position="255"/>
    </location>
</feature>
<dbReference type="Proteomes" id="UP000515847">
    <property type="component" value="Chromosome"/>
</dbReference>
<gene>
    <name evidence="9" type="ORF">BR63_18800</name>
</gene>
<evidence type="ECO:0000256" key="7">
    <source>
        <dbReference type="RuleBase" id="RU363032"/>
    </source>
</evidence>
<dbReference type="PROSITE" id="PS50928">
    <property type="entry name" value="ABC_TM1"/>
    <property type="match status" value="1"/>
</dbReference>
<dbReference type="AlphaFoldDB" id="A0A7G6E7T1"/>
<dbReference type="GO" id="GO:0005886">
    <property type="term" value="C:plasma membrane"/>
    <property type="evidence" value="ECO:0007669"/>
    <property type="project" value="UniProtKB-SubCell"/>
</dbReference>
<feature type="transmembrane region" description="Helical" evidence="7">
    <location>
        <begin position="109"/>
        <end position="131"/>
    </location>
</feature>
<comment type="subcellular location">
    <subcellularLocation>
        <location evidence="1 7">Cell membrane</location>
        <topology evidence="1 7">Multi-pass membrane protein</topology>
    </subcellularLocation>
</comment>
<evidence type="ECO:0000259" key="8">
    <source>
        <dbReference type="PROSITE" id="PS50928"/>
    </source>
</evidence>
<evidence type="ECO:0000313" key="10">
    <source>
        <dbReference type="Proteomes" id="UP000515847"/>
    </source>
</evidence>
<proteinExistence type="inferred from homology"/>
<keyword evidence="6 7" id="KW-0472">Membrane</keyword>
<feature type="transmembrane region" description="Helical" evidence="7">
    <location>
        <begin position="20"/>
        <end position="41"/>
    </location>
</feature>
<protein>
    <submittedName>
        <fullName evidence="9">ABC transporter permease subunit</fullName>
    </submittedName>
</protein>
<keyword evidence="5 7" id="KW-1133">Transmembrane helix</keyword>
<evidence type="ECO:0000256" key="1">
    <source>
        <dbReference type="ARBA" id="ARBA00004651"/>
    </source>
</evidence>
<keyword evidence="4 7" id="KW-0812">Transmembrane</keyword>
<evidence type="ECO:0000256" key="3">
    <source>
        <dbReference type="ARBA" id="ARBA00022475"/>
    </source>
</evidence>
<reference evidence="9 10" key="1">
    <citation type="journal article" date="2019" name="Front. Microbiol.">
        <title>Thermoanaerosceptrum fracticalcis gen. nov. sp. nov., a Novel Fumarate-Fermenting Microorganism From a Deep Fractured Carbonate Aquifer of the US Great Basin.</title>
        <authorList>
            <person name="Hamilton-Brehm S.D."/>
            <person name="Stewart L.E."/>
            <person name="Zavarin M."/>
            <person name="Caldwell M."/>
            <person name="Lawson P.A."/>
            <person name="Onstott T.C."/>
            <person name="Grzymski J."/>
            <person name="Neveux I."/>
            <person name="Lollar B.S."/>
            <person name="Russell C.E."/>
            <person name="Moser D.P."/>
        </authorList>
    </citation>
    <scope>NUCLEOTIDE SEQUENCE [LARGE SCALE GENOMIC DNA]</scope>
    <source>
        <strain evidence="9 10">DRI-13</strain>
    </source>
</reference>
<dbReference type="GO" id="GO:0042918">
    <property type="term" value="P:alkanesulfonate transmembrane transport"/>
    <property type="evidence" value="ECO:0007669"/>
    <property type="project" value="UniProtKB-ARBA"/>
</dbReference>
<evidence type="ECO:0000313" key="9">
    <source>
        <dbReference type="EMBL" id="QNB48135.1"/>
    </source>
</evidence>
<dbReference type="EMBL" id="CP045798">
    <property type="protein sequence ID" value="QNB48135.1"/>
    <property type="molecule type" value="Genomic_DNA"/>
</dbReference>
<dbReference type="Gene3D" id="1.10.3720.10">
    <property type="entry name" value="MetI-like"/>
    <property type="match status" value="1"/>
</dbReference>
<evidence type="ECO:0000256" key="5">
    <source>
        <dbReference type="ARBA" id="ARBA00022989"/>
    </source>
</evidence>
<name>A0A7G6E7T1_THEFR</name>
<dbReference type="SUPFAM" id="SSF161098">
    <property type="entry name" value="MetI-like"/>
    <property type="match status" value="1"/>
</dbReference>
<keyword evidence="2 7" id="KW-0813">Transport</keyword>
<organism evidence="9 10">
    <name type="scientific">Thermanaerosceptrum fracticalcis</name>
    <dbReference type="NCBI Taxonomy" id="1712410"/>
    <lineage>
        <taxon>Bacteria</taxon>
        <taxon>Bacillati</taxon>
        <taxon>Bacillota</taxon>
        <taxon>Clostridia</taxon>
        <taxon>Eubacteriales</taxon>
        <taxon>Peptococcaceae</taxon>
        <taxon>Thermanaerosceptrum</taxon>
    </lineage>
</organism>
<dbReference type="PANTHER" id="PTHR30151:SF0">
    <property type="entry name" value="ABC TRANSPORTER PERMEASE PROTEIN MJ0413-RELATED"/>
    <property type="match status" value="1"/>
</dbReference>
<feature type="transmembrane region" description="Helical" evidence="7">
    <location>
        <begin position="233"/>
        <end position="251"/>
    </location>
</feature>
<dbReference type="Pfam" id="PF00528">
    <property type="entry name" value="BPD_transp_1"/>
    <property type="match status" value="1"/>
</dbReference>